<sequence length="66" mass="7305">MNGQVVLLPCNHAFHKMCARGWLLEQSEECPLCKRSVRVALGILEAPEELAPVECEIGARRVESSV</sequence>
<accession>A0A1Y1WE51</accession>
<dbReference type="InterPro" id="IPR001841">
    <property type="entry name" value="Znf_RING"/>
</dbReference>
<name>A0A1Y1WE51_9FUNG</name>
<keyword evidence="4" id="KW-1185">Reference proteome</keyword>
<dbReference type="Gene3D" id="3.30.40.10">
    <property type="entry name" value="Zinc/RING finger domain, C3HC4 (zinc finger)"/>
    <property type="match status" value="1"/>
</dbReference>
<dbReference type="Pfam" id="PF13639">
    <property type="entry name" value="zf-RING_2"/>
    <property type="match status" value="1"/>
</dbReference>
<keyword evidence="1" id="KW-0479">Metal-binding</keyword>
<protein>
    <recommendedName>
        <fullName evidence="2">RING-type domain-containing protein</fullName>
    </recommendedName>
</protein>
<gene>
    <name evidence="3" type="ORF">DL89DRAFT_265517</name>
</gene>
<feature type="domain" description="RING-type" evidence="2">
    <location>
        <begin position="5"/>
        <end position="34"/>
    </location>
</feature>
<dbReference type="RefSeq" id="XP_040745224.1">
    <property type="nucleotide sequence ID" value="XM_040886698.1"/>
</dbReference>
<dbReference type="Proteomes" id="UP000193922">
    <property type="component" value="Unassembled WGS sequence"/>
</dbReference>
<evidence type="ECO:0000313" key="4">
    <source>
        <dbReference type="Proteomes" id="UP000193922"/>
    </source>
</evidence>
<organism evidence="3 4">
    <name type="scientific">Linderina pennispora</name>
    <dbReference type="NCBI Taxonomy" id="61395"/>
    <lineage>
        <taxon>Eukaryota</taxon>
        <taxon>Fungi</taxon>
        <taxon>Fungi incertae sedis</taxon>
        <taxon>Zoopagomycota</taxon>
        <taxon>Kickxellomycotina</taxon>
        <taxon>Kickxellomycetes</taxon>
        <taxon>Kickxellales</taxon>
        <taxon>Kickxellaceae</taxon>
        <taxon>Linderina</taxon>
    </lineage>
</organism>
<dbReference type="PROSITE" id="PS50089">
    <property type="entry name" value="ZF_RING_2"/>
    <property type="match status" value="1"/>
</dbReference>
<evidence type="ECO:0000256" key="1">
    <source>
        <dbReference type="PROSITE-ProRule" id="PRU00175"/>
    </source>
</evidence>
<dbReference type="GO" id="GO:0008270">
    <property type="term" value="F:zinc ion binding"/>
    <property type="evidence" value="ECO:0007669"/>
    <property type="project" value="UniProtKB-KW"/>
</dbReference>
<reference evidence="3 4" key="1">
    <citation type="submission" date="2016-07" db="EMBL/GenBank/DDBJ databases">
        <title>Pervasive Adenine N6-methylation of Active Genes in Fungi.</title>
        <authorList>
            <consortium name="DOE Joint Genome Institute"/>
            <person name="Mondo S.J."/>
            <person name="Dannebaum R.O."/>
            <person name="Kuo R.C."/>
            <person name="Labutti K."/>
            <person name="Haridas S."/>
            <person name="Kuo A."/>
            <person name="Salamov A."/>
            <person name="Ahrendt S.R."/>
            <person name="Lipzen A."/>
            <person name="Sullivan W."/>
            <person name="Andreopoulos W.B."/>
            <person name="Clum A."/>
            <person name="Lindquist E."/>
            <person name="Daum C."/>
            <person name="Ramamoorthy G.K."/>
            <person name="Gryganskyi A."/>
            <person name="Culley D."/>
            <person name="Magnuson J.K."/>
            <person name="James T.Y."/>
            <person name="O'Malley M.A."/>
            <person name="Stajich J.E."/>
            <person name="Spatafora J.W."/>
            <person name="Visel A."/>
            <person name="Grigoriev I.V."/>
        </authorList>
    </citation>
    <scope>NUCLEOTIDE SEQUENCE [LARGE SCALE GENOMIC DNA]</scope>
    <source>
        <strain evidence="3 4">ATCC 12442</strain>
    </source>
</reference>
<dbReference type="InterPro" id="IPR013083">
    <property type="entry name" value="Znf_RING/FYVE/PHD"/>
</dbReference>
<keyword evidence="1" id="KW-0863">Zinc-finger</keyword>
<evidence type="ECO:0000313" key="3">
    <source>
        <dbReference type="EMBL" id="ORX71800.1"/>
    </source>
</evidence>
<keyword evidence="1" id="KW-0862">Zinc</keyword>
<proteinExistence type="predicted"/>
<dbReference type="SUPFAM" id="SSF57850">
    <property type="entry name" value="RING/U-box"/>
    <property type="match status" value="1"/>
</dbReference>
<dbReference type="AlphaFoldDB" id="A0A1Y1WE51"/>
<comment type="caution">
    <text evidence="3">The sequence shown here is derived from an EMBL/GenBank/DDBJ whole genome shotgun (WGS) entry which is preliminary data.</text>
</comment>
<dbReference type="GeneID" id="63803346"/>
<dbReference type="OrthoDB" id="10255148at2759"/>
<evidence type="ECO:0000259" key="2">
    <source>
        <dbReference type="PROSITE" id="PS50089"/>
    </source>
</evidence>
<dbReference type="EMBL" id="MCFD01000003">
    <property type="protein sequence ID" value="ORX71800.1"/>
    <property type="molecule type" value="Genomic_DNA"/>
</dbReference>